<accession>A0A2T4JQU5</accession>
<name>A0A2T4JQU5_9RHOB</name>
<dbReference type="EMBL" id="PZKG01000134">
    <property type="protein sequence ID" value="PTE20123.1"/>
    <property type="molecule type" value="Genomic_DNA"/>
</dbReference>
<proteinExistence type="predicted"/>
<organism evidence="1 2">
    <name type="scientific">Cereibacter changlensis JA139</name>
    <dbReference type="NCBI Taxonomy" id="1188249"/>
    <lineage>
        <taxon>Bacteria</taxon>
        <taxon>Pseudomonadati</taxon>
        <taxon>Pseudomonadota</taxon>
        <taxon>Alphaproteobacteria</taxon>
        <taxon>Rhodobacterales</taxon>
        <taxon>Paracoccaceae</taxon>
        <taxon>Cereibacter</taxon>
    </lineage>
</organism>
<gene>
    <name evidence="1" type="ORF">C5F48_19200</name>
</gene>
<dbReference type="Proteomes" id="UP000241010">
    <property type="component" value="Unassembled WGS sequence"/>
</dbReference>
<dbReference type="AlphaFoldDB" id="A0A2T4JQU5"/>
<sequence>MTNEPTEHYLSDEAYDRLITELLRVDQLPVDRASWIKINLGEIANVWPESVRPDEAEAA</sequence>
<evidence type="ECO:0000313" key="1">
    <source>
        <dbReference type="EMBL" id="PTE20123.1"/>
    </source>
</evidence>
<protein>
    <submittedName>
        <fullName evidence="1">Uncharacterized protein</fullName>
    </submittedName>
</protein>
<evidence type="ECO:0000313" key="2">
    <source>
        <dbReference type="Proteomes" id="UP000241010"/>
    </source>
</evidence>
<comment type="caution">
    <text evidence="1">The sequence shown here is derived from an EMBL/GenBank/DDBJ whole genome shotgun (WGS) entry which is preliminary data.</text>
</comment>
<reference evidence="1 2" key="1">
    <citation type="submission" date="2018-03" db="EMBL/GenBank/DDBJ databases">
        <title>Cereibacter changlensis.</title>
        <authorList>
            <person name="Meyer T.E."/>
            <person name="Miller S."/>
            <person name="Lodha T."/>
            <person name="Gandham S."/>
            <person name="Chintalapati S."/>
            <person name="Chintalapati V.R."/>
        </authorList>
    </citation>
    <scope>NUCLEOTIDE SEQUENCE [LARGE SCALE GENOMIC DNA]</scope>
    <source>
        <strain evidence="1 2">JA139</strain>
    </source>
</reference>
<keyword evidence="2" id="KW-1185">Reference proteome</keyword>
<dbReference type="RefSeq" id="WP_107665432.1">
    <property type="nucleotide sequence ID" value="NZ_PZKG01000134.1"/>
</dbReference>